<reference evidence="9" key="1">
    <citation type="submission" date="2018-01" db="EMBL/GenBank/DDBJ databases">
        <title>Rubneribacter badeniensis gen. nov., sp. nov., and Colonibacter rubneri, gen. nov., sp. nov., WGS of new members of the Eggerthellaceae.</title>
        <authorList>
            <person name="Danylec N."/>
            <person name="Stoll D.A."/>
            <person name="Doetsch A."/>
            <person name="Kulling S.E."/>
            <person name="Huch M."/>
        </authorList>
    </citation>
    <scope>NUCLEOTIDE SEQUENCE [LARGE SCALE GENOMIC DNA]</scope>
    <source>
        <strain evidence="9">ResAG-96</strain>
    </source>
</reference>
<dbReference type="GO" id="GO:0005886">
    <property type="term" value="C:plasma membrane"/>
    <property type="evidence" value="ECO:0007669"/>
    <property type="project" value="UniProtKB-SubCell"/>
</dbReference>
<evidence type="ECO:0000256" key="3">
    <source>
        <dbReference type="ARBA" id="ARBA00022475"/>
    </source>
</evidence>
<dbReference type="Pfam" id="PF03916">
    <property type="entry name" value="NrfD"/>
    <property type="match status" value="1"/>
</dbReference>
<dbReference type="OrthoDB" id="3177806at2"/>
<keyword evidence="3" id="KW-1003">Cell membrane</keyword>
<comment type="subcellular location">
    <subcellularLocation>
        <location evidence="1">Cell membrane</location>
        <topology evidence="1">Multi-pass membrane protein</topology>
    </subcellularLocation>
</comment>
<accession>A0A2K2UF55</accession>
<keyword evidence="9" id="KW-1185">Reference proteome</keyword>
<organism evidence="8 9">
    <name type="scientific">Enteroscipio rubneri</name>
    <dbReference type="NCBI Taxonomy" id="2070686"/>
    <lineage>
        <taxon>Bacteria</taxon>
        <taxon>Bacillati</taxon>
        <taxon>Actinomycetota</taxon>
        <taxon>Coriobacteriia</taxon>
        <taxon>Eggerthellales</taxon>
        <taxon>Eggerthellaceae</taxon>
        <taxon>Enteroscipio</taxon>
    </lineage>
</organism>
<keyword evidence="4 7" id="KW-0812">Transmembrane</keyword>
<dbReference type="InterPro" id="IPR052049">
    <property type="entry name" value="Electron_transfer_protein"/>
</dbReference>
<dbReference type="AlphaFoldDB" id="A0A2K2UF55"/>
<dbReference type="InterPro" id="IPR005614">
    <property type="entry name" value="NrfD-like"/>
</dbReference>
<comment type="caution">
    <text evidence="8">The sequence shown here is derived from an EMBL/GenBank/DDBJ whole genome shotgun (WGS) entry which is preliminary data.</text>
</comment>
<sequence>MVSSYIAWYLFLAGAGGGAYAIGATVDLLLRFRSGSWLSRASAITDAGLLAGPVLVAISAVFLMLDLGSPQLAFQVFLAPTGSLLSAGAWSIALFCLTAVAALFAGAVDGGKVIRTAEAALSVISALLSAFVIVYAGIFLSLYPTVPFLNTPLIPVLFVASALATGAAVLITIGFVRSARDDVSDGLGSLVKLDAALVAVEAIVLALFIGCAWEAGDAQIRSVFELVSGSCSLFFWFGVVLAGLVVPLSVDIIVAGTSSTPMLAMGAACTLVGGLCLRFALLFAAQRLCLVDMSALVYWM</sequence>
<evidence type="ECO:0000313" key="9">
    <source>
        <dbReference type="Proteomes" id="UP000236197"/>
    </source>
</evidence>
<dbReference type="Proteomes" id="UP000236197">
    <property type="component" value="Unassembled WGS sequence"/>
</dbReference>
<gene>
    <name evidence="8" type="ORF">C2L71_01775</name>
</gene>
<dbReference type="EMBL" id="PPEK01000001">
    <property type="protein sequence ID" value="PNV68924.1"/>
    <property type="molecule type" value="Genomic_DNA"/>
</dbReference>
<dbReference type="PANTHER" id="PTHR34856:SF2">
    <property type="entry name" value="PROTEIN NRFD"/>
    <property type="match status" value="1"/>
</dbReference>
<feature type="transmembrane region" description="Helical" evidence="7">
    <location>
        <begin position="42"/>
        <end position="65"/>
    </location>
</feature>
<dbReference type="Gene3D" id="1.20.1630.10">
    <property type="entry name" value="Formate dehydrogenase/DMSO reductase domain"/>
    <property type="match status" value="1"/>
</dbReference>
<feature type="transmembrane region" description="Helical" evidence="7">
    <location>
        <begin position="262"/>
        <end position="285"/>
    </location>
</feature>
<comment type="similarity">
    <text evidence="2">Belongs to the NrfD family.</text>
</comment>
<feature type="transmembrane region" description="Helical" evidence="7">
    <location>
        <begin position="235"/>
        <end position="255"/>
    </location>
</feature>
<evidence type="ECO:0000313" key="8">
    <source>
        <dbReference type="EMBL" id="PNV68924.1"/>
    </source>
</evidence>
<evidence type="ECO:0000256" key="7">
    <source>
        <dbReference type="SAM" id="Phobius"/>
    </source>
</evidence>
<name>A0A2K2UF55_9ACTN</name>
<feature type="transmembrane region" description="Helical" evidence="7">
    <location>
        <begin position="120"/>
        <end position="142"/>
    </location>
</feature>
<evidence type="ECO:0000256" key="5">
    <source>
        <dbReference type="ARBA" id="ARBA00022989"/>
    </source>
</evidence>
<feature type="transmembrane region" description="Helical" evidence="7">
    <location>
        <begin position="6"/>
        <end position="30"/>
    </location>
</feature>
<evidence type="ECO:0000256" key="6">
    <source>
        <dbReference type="ARBA" id="ARBA00023136"/>
    </source>
</evidence>
<protein>
    <submittedName>
        <fullName evidence="8">Polysulfide reductase</fullName>
    </submittedName>
</protein>
<keyword evidence="5 7" id="KW-1133">Transmembrane helix</keyword>
<feature type="transmembrane region" description="Helical" evidence="7">
    <location>
        <begin position="154"/>
        <end position="176"/>
    </location>
</feature>
<evidence type="ECO:0000256" key="2">
    <source>
        <dbReference type="ARBA" id="ARBA00008929"/>
    </source>
</evidence>
<dbReference type="PANTHER" id="PTHR34856">
    <property type="entry name" value="PROTEIN NRFD"/>
    <property type="match status" value="1"/>
</dbReference>
<feature type="transmembrane region" description="Helical" evidence="7">
    <location>
        <begin position="196"/>
        <end position="215"/>
    </location>
</feature>
<evidence type="ECO:0000256" key="4">
    <source>
        <dbReference type="ARBA" id="ARBA00022692"/>
    </source>
</evidence>
<keyword evidence="6 7" id="KW-0472">Membrane</keyword>
<feature type="transmembrane region" description="Helical" evidence="7">
    <location>
        <begin position="85"/>
        <end position="108"/>
    </location>
</feature>
<evidence type="ECO:0000256" key="1">
    <source>
        <dbReference type="ARBA" id="ARBA00004651"/>
    </source>
</evidence>
<proteinExistence type="inferred from homology"/>